<evidence type="ECO:0000256" key="1">
    <source>
        <dbReference type="SAM" id="Phobius"/>
    </source>
</evidence>
<feature type="transmembrane region" description="Helical" evidence="1">
    <location>
        <begin position="61"/>
        <end position="86"/>
    </location>
</feature>
<organism evidence="3 4">
    <name type="scientific">Candidatus Uhrbacteria bacterium CG10_big_fil_rev_8_21_14_0_10_48_11</name>
    <dbReference type="NCBI Taxonomy" id="1975037"/>
    <lineage>
        <taxon>Bacteria</taxon>
        <taxon>Candidatus Uhriibacteriota</taxon>
    </lineage>
</organism>
<feature type="domain" description="Glycosyltransferase 2-like" evidence="2">
    <location>
        <begin position="225"/>
        <end position="408"/>
    </location>
</feature>
<protein>
    <recommendedName>
        <fullName evidence="2">Glycosyltransferase 2-like domain-containing protein</fullName>
    </recommendedName>
</protein>
<dbReference type="Gene3D" id="3.90.550.10">
    <property type="entry name" value="Spore Coat Polysaccharide Biosynthesis Protein SpsA, Chain A"/>
    <property type="match status" value="1"/>
</dbReference>
<sequence>MPQLQSRFYLLLALRCLYWFGAESKTIMTDRQRYRLLEMIPGTLVWLTFLLAIILSLTKPLWAISLVIIYDLYWLFRVCYFVFYLLHSWRRYRRDMKRDWSGELRALPQESDDYYHLIFLPTYKESFEVINATIQRLSQIHYNPKKFIIVLAGEERDAANFTAYADKVIDRFGDAFKKIVVTLHPADLPDEIPGKGSNLNWAGQRTKEYVDAEGISYGKLIVSAFDIDTIVHPEYFSCLTYMYLTHPDPQHASFQPAVLYNNNLWESPALVRIAALGTTFWLMTELARPERLFTFSSHSMSWQALVDVDFWEKRIVTEDSRIFLQCFLRYEGNYSVAPMYVPVSMDMVSAGSYRASLVELYRQQRRWAWGAEHLPFMLWNFRKHPNIPLRKKVHYLWNLGEGMYTWATAPILITALGQLPLLLSTGAVNNTVFAQNAPAVLSFLLQLAMVGILVSGILGMSLLPPRPAEVKAHQYLVMLLQWALLPFTLILFGSIPAVDAQTRLLLGRPLGFNVTKKVRDV</sequence>
<comment type="caution">
    <text evidence="3">The sequence shown here is derived from an EMBL/GenBank/DDBJ whole genome shotgun (WGS) entry which is preliminary data.</text>
</comment>
<feature type="transmembrane region" description="Helical" evidence="1">
    <location>
        <begin position="443"/>
        <end position="463"/>
    </location>
</feature>
<dbReference type="EMBL" id="PFET01000002">
    <property type="protein sequence ID" value="PJE76238.1"/>
    <property type="molecule type" value="Genomic_DNA"/>
</dbReference>
<reference evidence="3 4" key="1">
    <citation type="submission" date="2017-09" db="EMBL/GenBank/DDBJ databases">
        <title>Depth-based differentiation of microbial function through sediment-hosted aquifers and enrichment of novel symbionts in the deep terrestrial subsurface.</title>
        <authorList>
            <person name="Probst A.J."/>
            <person name="Ladd B."/>
            <person name="Jarett J.K."/>
            <person name="Geller-Mcgrath D.E."/>
            <person name="Sieber C.M."/>
            <person name="Emerson J.B."/>
            <person name="Anantharaman K."/>
            <person name="Thomas B.C."/>
            <person name="Malmstrom R."/>
            <person name="Stieglmeier M."/>
            <person name="Klingl A."/>
            <person name="Woyke T."/>
            <person name="Ryan C.M."/>
            <person name="Banfield J.F."/>
        </authorList>
    </citation>
    <scope>NUCLEOTIDE SEQUENCE [LARGE SCALE GENOMIC DNA]</scope>
    <source>
        <strain evidence="3">CG10_big_fil_rev_8_21_14_0_10_48_11</strain>
    </source>
</reference>
<evidence type="ECO:0000313" key="4">
    <source>
        <dbReference type="Proteomes" id="UP000231152"/>
    </source>
</evidence>
<evidence type="ECO:0000313" key="3">
    <source>
        <dbReference type="EMBL" id="PJE76238.1"/>
    </source>
</evidence>
<dbReference type="PANTHER" id="PTHR36851">
    <property type="entry name" value="UNNAMED PRODUCT"/>
    <property type="match status" value="1"/>
</dbReference>
<feature type="transmembrane region" description="Helical" evidence="1">
    <location>
        <begin position="475"/>
        <end position="498"/>
    </location>
</feature>
<accession>A0A2M8LFM9</accession>
<dbReference type="InterPro" id="IPR001173">
    <property type="entry name" value="Glyco_trans_2-like"/>
</dbReference>
<keyword evidence="1" id="KW-1133">Transmembrane helix</keyword>
<gene>
    <name evidence="3" type="ORF">COV04_00600</name>
</gene>
<dbReference type="Proteomes" id="UP000231152">
    <property type="component" value="Unassembled WGS sequence"/>
</dbReference>
<evidence type="ECO:0000259" key="2">
    <source>
        <dbReference type="Pfam" id="PF13632"/>
    </source>
</evidence>
<dbReference type="AlphaFoldDB" id="A0A2M8LFM9"/>
<feature type="transmembrane region" description="Helical" evidence="1">
    <location>
        <begin position="34"/>
        <end position="55"/>
    </location>
</feature>
<name>A0A2M8LFM9_9BACT</name>
<keyword evidence="1" id="KW-0472">Membrane</keyword>
<keyword evidence="1" id="KW-0812">Transmembrane</keyword>
<dbReference type="SUPFAM" id="SSF53448">
    <property type="entry name" value="Nucleotide-diphospho-sugar transferases"/>
    <property type="match status" value="1"/>
</dbReference>
<proteinExistence type="predicted"/>
<dbReference type="PANTHER" id="PTHR36851:SF1">
    <property type="entry name" value="GLYCO_TRANS_2-LIKE DOMAIN-CONTAINING PROTEIN"/>
    <property type="match status" value="1"/>
</dbReference>
<dbReference type="Pfam" id="PF13632">
    <property type="entry name" value="Glyco_trans_2_3"/>
    <property type="match status" value="1"/>
</dbReference>
<dbReference type="InterPro" id="IPR029044">
    <property type="entry name" value="Nucleotide-diphossugar_trans"/>
</dbReference>